<dbReference type="Pfam" id="PF01765">
    <property type="entry name" value="RRF"/>
    <property type="match status" value="1"/>
</dbReference>
<dbReference type="EMBL" id="JADCLJ010000020">
    <property type="protein sequence ID" value="MBE4908698.1"/>
    <property type="molecule type" value="Genomic_DNA"/>
</dbReference>
<comment type="function">
    <text evidence="3">Responsible for the release of ribosomes from messenger RNA at the termination of protein biosynthesis. May increase the efficiency of translation by recycling ribosomes from one round of translation to another.</text>
</comment>
<proteinExistence type="inferred from homology"/>
<dbReference type="Gene3D" id="1.10.132.20">
    <property type="entry name" value="Ribosome-recycling factor"/>
    <property type="match status" value="1"/>
</dbReference>
<feature type="domain" description="Ribosome recycling factor" evidence="4">
    <location>
        <begin position="21"/>
        <end position="183"/>
    </location>
</feature>
<dbReference type="SUPFAM" id="SSF55194">
    <property type="entry name" value="Ribosome recycling factor, RRF"/>
    <property type="match status" value="1"/>
</dbReference>
<evidence type="ECO:0000313" key="6">
    <source>
        <dbReference type="Proteomes" id="UP001516662"/>
    </source>
</evidence>
<organism evidence="5 6">
    <name type="scientific">Litchfieldia luteola</name>
    <dbReference type="NCBI Taxonomy" id="682179"/>
    <lineage>
        <taxon>Bacteria</taxon>
        <taxon>Bacillati</taxon>
        <taxon>Bacillota</taxon>
        <taxon>Bacilli</taxon>
        <taxon>Bacillales</taxon>
        <taxon>Bacillaceae</taxon>
        <taxon>Litchfieldia</taxon>
    </lineage>
</organism>
<keyword evidence="3" id="KW-0963">Cytoplasm</keyword>
<evidence type="ECO:0000256" key="3">
    <source>
        <dbReference type="HAMAP-Rule" id="MF_00040"/>
    </source>
</evidence>
<evidence type="ECO:0000256" key="2">
    <source>
        <dbReference type="ARBA" id="ARBA00022917"/>
    </source>
</evidence>
<dbReference type="Gene3D" id="3.30.1360.40">
    <property type="match status" value="1"/>
</dbReference>
<dbReference type="PANTHER" id="PTHR20982">
    <property type="entry name" value="RIBOSOME RECYCLING FACTOR"/>
    <property type="match status" value="1"/>
</dbReference>
<evidence type="ECO:0000256" key="1">
    <source>
        <dbReference type="ARBA" id="ARBA00005912"/>
    </source>
</evidence>
<reference evidence="5 6" key="1">
    <citation type="submission" date="2020-10" db="EMBL/GenBank/DDBJ databases">
        <title>Bacillus sp. HD4P25, an endophyte from a halophyte.</title>
        <authorList>
            <person name="Sun J.-Q."/>
        </authorList>
    </citation>
    <scope>NUCLEOTIDE SEQUENCE [LARGE SCALE GENOMIC DNA]</scope>
    <source>
        <strain evidence="5 6">YIM 93174</strain>
    </source>
</reference>
<gene>
    <name evidence="3 5" type="primary">frr</name>
    <name evidence="5" type="ORF">IMZ08_11585</name>
</gene>
<dbReference type="NCBIfam" id="TIGR00496">
    <property type="entry name" value="frr"/>
    <property type="match status" value="1"/>
</dbReference>
<sequence>MPKSTLNQVKDKMEKAIQAYSRELATVRAGRANPALLDKVTVDYYGAPTPINQLGSINVPEARMLVIQPYDKTVLGNIEKAIIKADLGLNPSNDGSIIRIAIPALTEERRRELVKVVKKYSEEAKIAVRNIRRDGNDDLKKLEKNGDITEDELRGFTDDVQKLTDDYIAKVDSVTKEKEKEIMEV</sequence>
<dbReference type="Proteomes" id="UP001516662">
    <property type="component" value="Unassembled WGS sequence"/>
</dbReference>
<accession>A0ABR9QJM6</accession>
<protein>
    <recommendedName>
        <fullName evidence="3">Ribosome-recycling factor</fullName>
        <shortName evidence="3">RRF</shortName>
    </recommendedName>
    <alternativeName>
        <fullName evidence="3">Ribosome-releasing factor</fullName>
    </alternativeName>
</protein>
<dbReference type="InterPro" id="IPR002661">
    <property type="entry name" value="Ribosome_recyc_fac"/>
</dbReference>
<dbReference type="CDD" id="cd00520">
    <property type="entry name" value="RRF"/>
    <property type="match status" value="1"/>
</dbReference>
<comment type="similarity">
    <text evidence="1 3">Belongs to the RRF family.</text>
</comment>
<keyword evidence="6" id="KW-1185">Reference proteome</keyword>
<name>A0ABR9QJM6_9BACI</name>
<dbReference type="PANTHER" id="PTHR20982:SF3">
    <property type="entry name" value="MITOCHONDRIAL RIBOSOME RECYCLING FACTOR PSEUDO 1"/>
    <property type="match status" value="1"/>
</dbReference>
<keyword evidence="2 3" id="KW-0648">Protein biosynthesis</keyword>
<dbReference type="InterPro" id="IPR023584">
    <property type="entry name" value="Ribosome_recyc_fac_dom"/>
</dbReference>
<dbReference type="HAMAP" id="MF_00040">
    <property type="entry name" value="RRF"/>
    <property type="match status" value="1"/>
</dbReference>
<comment type="caution">
    <text evidence="5">The sequence shown here is derived from an EMBL/GenBank/DDBJ whole genome shotgun (WGS) entry which is preliminary data.</text>
</comment>
<dbReference type="RefSeq" id="WP_193536606.1">
    <property type="nucleotide sequence ID" value="NZ_JADCLJ010000020.1"/>
</dbReference>
<evidence type="ECO:0000313" key="5">
    <source>
        <dbReference type="EMBL" id="MBE4908698.1"/>
    </source>
</evidence>
<comment type="subcellular location">
    <subcellularLocation>
        <location evidence="3">Cytoplasm</location>
    </subcellularLocation>
</comment>
<evidence type="ECO:0000259" key="4">
    <source>
        <dbReference type="Pfam" id="PF01765"/>
    </source>
</evidence>
<dbReference type="InterPro" id="IPR036191">
    <property type="entry name" value="RRF_sf"/>
</dbReference>